<keyword evidence="2" id="KW-0663">Pyridoxal phosphate</keyword>
<dbReference type="SMART" id="SM00345">
    <property type="entry name" value="HTH_GNTR"/>
    <property type="match status" value="1"/>
</dbReference>
<dbReference type="GO" id="GO:0030170">
    <property type="term" value="F:pyridoxal phosphate binding"/>
    <property type="evidence" value="ECO:0007669"/>
    <property type="project" value="InterPro"/>
</dbReference>
<dbReference type="InterPro" id="IPR015424">
    <property type="entry name" value="PyrdxlP-dep_Trfase"/>
</dbReference>
<dbReference type="GO" id="GO:0003700">
    <property type="term" value="F:DNA-binding transcription factor activity"/>
    <property type="evidence" value="ECO:0007669"/>
    <property type="project" value="InterPro"/>
</dbReference>
<organism evidence="7 8">
    <name type="scientific">Azohydromonas caseinilytica</name>
    <dbReference type="NCBI Taxonomy" id="2728836"/>
    <lineage>
        <taxon>Bacteria</taxon>
        <taxon>Pseudomonadati</taxon>
        <taxon>Pseudomonadota</taxon>
        <taxon>Betaproteobacteria</taxon>
        <taxon>Burkholderiales</taxon>
        <taxon>Sphaerotilaceae</taxon>
        <taxon>Azohydromonas</taxon>
    </lineage>
</organism>
<evidence type="ECO:0000259" key="6">
    <source>
        <dbReference type="PROSITE" id="PS50949"/>
    </source>
</evidence>
<evidence type="ECO:0000313" key="7">
    <source>
        <dbReference type="EMBL" id="NML16031.1"/>
    </source>
</evidence>
<comment type="similarity">
    <text evidence="1">In the C-terminal section; belongs to the class-I pyridoxal-phosphate-dependent aminotransferase family.</text>
</comment>
<dbReference type="Gene3D" id="3.40.640.10">
    <property type="entry name" value="Type I PLP-dependent aspartate aminotransferase-like (Major domain)"/>
    <property type="match status" value="1"/>
</dbReference>
<dbReference type="RefSeq" id="WP_169160931.1">
    <property type="nucleotide sequence ID" value="NZ_JABBFW010000008.1"/>
</dbReference>
<dbReference type="GO" id="GO:0008483">
    <property type="term" value="F:transaminase activity"/>
    <property type="evidence" value="ECO:0007669"/>
    <property type="project" value="UniProtKB-KW"/>
</dbReference>
<keyword evidence="7" id="KW-0032">Aminotransferase</keyword>
<dbReference type="Proteomes" id="UP000574067">
    <property type="component" value="Unassembled WGS sequence"/>
</dbReference>
<dbReference type="CDD" id="cd07377">
    <property type="entry name" value="WHTH_GntR"/>
    <property type="match status" value="1"/>
</dbReference>
<evidence type="ECO:0000256" key="5">
    <source>
        <dbReference type="ARBA" id="ARBA00023163"/>
    </source>
</evidence>
<proteinExistence type="inferred from homology"/>
<evidence type="ECO:0000256" key="2">
    <source>
        <dbReference type="ARBA" id="ARBA00022898"/>
    </source>
</evidence>
<dbReference type="SUPFAM" id="SSF46785">
    <property type="entry name" value="Winged helix' DNA-binding domain"/>
    <property type="match status" value="1"/>
</dbReference>
<gene>
    <name evidence="7" type="ORF">HHL10_13705</name>
</gene>
<keyword evidence="4" id="KW-0238">DNA-binding</keyword>
<name>A0A848FDP2_9BURK</name>
<dbReference type="InterPro" id="IPR000524">
    <property type="entry name" value="Tscrpt_reg_HTH_GntR"/>
</dbReference>
<dbReference type="Gene3D" id="1.10.10.10">
    <property type="entry name" value="Winged helix-like DNA-binding domain superfamily/Winged helix DNA-binding domain"/>
    <property type="match status" value="1"/>
</dbReference>
<dbReference type="Pfam" id="PF00155">
    <property type="entry name" value="Aminotran_1_2"/>
    <property type="match status" value="1"/>
</dbReference>
<dbReference type="InterPro" id="IPR036390">
    <property type="entry name" value="WH_DNA-bd_sf"/>
</dbReference>
<dbReference type="InterPro" id="IPR036388">
    <property type="entry name" value="WH-like_DNA-bd_sf"/>
</dbReference>
<dbReference type="PANTHER" id="PTHR46577:SF1">
    <property type="entry name" value="HTH-TYPE TRANSCRIPTIONAL REGULATORY PROTEIN GABR"/>
    <property type="match status" value="1"/>
</dbReference>
<sequence length="498" mass="53367">MSRTRRSIEIPSLGAFDREAGALGRQLAQGLRAAIARGELKAGELLPSTRTLAASLGLSRGTVMEAFEQLIAEGYLEAQVGAGTRVVLPVQAWDCAAPGDTAARPPAAPKLPPQALRYAAMARQLAALPAVPFAIAIPGGAAAPDEQWRRVGNRVRASRLGAPAPYGDPRGVAGLREAVADYVRRARAVHCEPEQVLITGGTQQGLYLAGRVLLSPGDAVWVEDPGYAGLTALVEEFGVRALRVPVDRQGMDVALAAAACPQARAAFVTPSHQHPLGMPLSMARRQALLAWAQRQDAWIVEDDYDSELRYAGHPFPSLQSLDPARVIYLGTFSKVLFPSLRLGYAVMPEPLVEAFAGLRVLMDRHSPTAEQQALAAYMREGHFEAHIRRIRGAYAQRRAVLIAAIEQSLSEWITLEPCDQGMHLVGWLREGLDDVAVAAAALDAGIALRAVSPMYATERRRHGLMFGFGGFSAEQLRAAVAGLRRVLEQAEEATAAAA</sequence>
<protein>
    <submittedName>
        <fullName evidence="7">PLP-dependent aminotransferase family protein</fullName>
    </submittedName>
</protein>
<keyword evidence="5" id="KW-0804">Transcription</keyword>
<evidence type="ECO:0000313" key="8">
    <source>
        <dbReference type="Proteomes" id="UP000574067"/>
    </source>
</evidence>
<reference evidence="7 8" key="1">
    <citation type="submission" date="2020-04" db="EMBL/GenBank/DDBJ databases">
        <title>Azohydromonas sp. isolated from soil.</title>
        <authorList>
            <person name="Dahal R.H."/>
        </authorList>
    </citation>
    <scope>NUCLEOTIDE SEQUENCE [LARGE SCALE GENOMIC DNA]</scope>
    <source>
        <strain evidence="7 8">G-1-1-14</strain>
    </source>
</reference>
<dbReference type="SUPFAM" id="SSF53383">
    <property type="entry name" value="PLP-dependent transferases"/>
    <property type="match status" value="1"/>
</dbReference>
<keyword evidence="7" id="KW-0808">Transferase</keyword>
<dbReference type="EMBL" id="JABBFW010000008">
    <property type="protein sequence ID" value="NML16031.1"/>
    <property type="molecule type" value="Genomic_DNA"/>
</dbReference>
<evidence type="ECO:0000256" key="3">
    <source>
        <dbReference type="ARBA" id="ARBA00023015"/>
    </source>
</evidence>
<dbReference type="PROSITE" id="PS50949">
    <property type="entry name" value="HTH_GNTR"/>
    <property type="match status" value="1"/>
</dbReference>
<dbReference type="InterPro" id="IPR004839">
    <property type="entry name" value="Aminotransferase_I/II_large"/>
</dbReference>
<dbReference type="CDD" id="cd00609">
    <property type="entry name" value="AAT_like"/>
    <property type="match status" value="1"/>
</dbReference>
<dbReference type="AlphaFoldDB" id="A0A848FDP2"/>
<keyword evidence="8" id="KW-1185">Reference proteome</keyword>
<comment type="caution">
    <text evidence="7">The sequence shown here is derived from an EMBL/GenBank/DDBJ whole genome shotgun (WGS) entry which is preliminary data.</text>
</comment>
<dbReference type="InterPro" id="IPR015421">
    <property type="entry name" value="PyrdxlP-dep_Trfase_major"/>
</dbReference>
<dbReference type="GO" id="GO:0003677">
    <property type="term" value="F:DNA binding"/>
    <property type="evidence" value="ECO:0007669"/>
    <property type="project" value="UniProtKB-KW"/>
</dbReference>
<evidence type="ECO:0000256" key="1">
    <source>
        <dbReference type="ARBA" id="ARBA00005384"/>
    </source>
</evidence>
<feature type="domain" description="HTH gntR-type" evidence="6">
    <location>
        <begin position="21"/>
        <end position="89"/>
    </location>
</feature>
<accession>A0A848FDP2</accession>
<dbReference type="Pfam" id="PF00392">
    <property type="entry name" value="GntR"/>
    <property type="match status" value="1"/>
</dbReference>
<keyword evidence="3" id="KW-0805">Transcription regulation</keyword>
<dbReference type="InterPro" id="IPR051446">
    <property type="entry name" value="HTH_trans_reg/aminotransferase"/>
</dbReference>
<dbReference type="PANTHER" id="PTHR46577">
    <property type="entry name" value="HTH-TYPE TRANSCRIPTIONAL REGULATORY PROTEIN GABR"/>
    <property type="match status" value="1"/>
</dbReference>
<dbReference type="PRINTS" id="PR00035">
    <property type="entry name" value="HTHGNTR"/>
</dbReference>
<evidence type="ECO:0000256" key="4">
    <source>
        <dbReference type="ARBA" id="ARBA00023125"/>
    </source>
</evidence>